<keyword evidence="4 6" id="KW-0472">Membrane</keyword>
<evidence type="ECO:0000313" key="7">
    <source>
        <dbReference type="EMBL" id="MBL4937496.1"/>
    </source>
</evidence>
<proteinExistence type="predicted"/>
<dbReference type="GO" id="GO:0009003">
    <property type="term" value="F:signal peptidase activity"/>
    <property type="evidence" value="ECO:0007669"/>
    <property type="project" value="UniProtKB-EC"/>
</dbReference>
<gene>
    <name evidence="7" type="ORF">JK636_17385</name>
</gene>
<dbReference type="PANTHER" id="PTHR10806">
    <property type="entry name" value="SIGNAL PEPTIDASE COMPLEX CATALYTIC SUBUNIT SEC11"/>
    <property type="match status" value="1"/>
</dbReference>
<accession>A0ABS1TE34</accession>
<keyword evidence="8" id="KW-1185">Reference proteome</keyword>
<dbReference type="EMBL" id="JAESWC010000014">
    <property type="protein sequence ID" value="MBL4937496.1"/>
    <property type="molecule type" value="Genomic_DNA"/>
</dbReference>
<evidence type="ECO:0000256" key="6">
    <source>
        <dbReference type="SAM" id="Phobius"/>
    </source>
</evidence>
<name>A0ABS1TE34_9CLOT</name>
<feature type="transmembrane region" description="Helical" evidence="6">
    <location>
        <begin position="7"/>
        <end position="28"/>
    </location>
</feature>
<organism evidence="7 8">
    <name type="scientific">Clostridium rhizosphaerae</name>
    <dbReference type="NCBI Taxonomy" id="2803861"/>
    <lineage>
        <taxon>Bacteria</taxon>
        <taxon>Bacillati</taxon>
        <taxon>Bacillota</taxon>
        <taxon>Clostridia</taxon>
        <taxon>Eubacteriales</taxon>
        <taxon>Clostridiaceae</taxon>
        <taxon>Clostridium</taxon>
    </lineage>
</organism>
<evidence type="ECO:0000256" key="5">
    <source>
        <dbReference type="NCBIfam" id="TIGR02228"/>
    </source>
</evidence>
<dbReference type="InterPro" id="IPR019533">
    <property type="entry name" value="Peptidase_S26"/>
</dbReference>
<dbReference type="InterPro" id="IPR001733">
    <property type="entry name" value="Peptidase_S26B"/>
</dbReference>
<dbReference type="RefSeq" id="WP_202750240.1">
    <property type="nucleotide sequence ID" value="NZ_JAESWC010000014.1"/>
</dbReference>
<evidence type="ECO:0000256" key="2">
    <source>
        <dbReference type="ARBA" id="ARBA00022692"/>
    </source>
</evidence>
<dbReference type="InterPro" id="IPR036286">
    <property type="entry name" value="LexA/Signal_pep-like_sf"/>
</dbReference>
<evidence type="ECO:0000256" key="4">
    <source>
        <dbReference type="ARBA" id="ARBA00023136"/>
    </source>
</evidence>
<dbReference type="SUPFAM" id="SSF51306">
    <property type="entry name" value="LexA/Signal peptidase"/>
    <property type="match status" value="1"/>
</dbReference>
<sequence>MKKIIKLVGNILFSALVIVVVLSLIMSIRAKGSKDKIPSFLGYKPMTILTGSMAPKINPGDVIIDKSIKAEDIKVGDVITYKANENMLVTHRVIGIFLQNGKNVYKAKGDANDTDDGKLIEPEQVVGKVSFRIPYGGYISRFAGSVYGFILLILIPTGLLICEQMKTILSEQKKGKAGKIGQE</sequence>
<evidence type="ECO:0000256" key="1">
    <source>
        <dbReference type="ARBA" id="ARBA00004370"/>
    </source>
</evidence>
<dbReference type="EC" id="3.4.21.89" evidence="5"/>
<evidence type="ECO:0000256" key="3">
    <source>
        <dbReference type="ARBA" id="ARBA00022989"/>
    </source>
</evidence>
<dbReference type="Proteomes" id="UP000632377">
    <property type="component" value="Unassembled WGS sequence"/>
</dbReference>
<dbReference type="Gene3D" id="2.10.109.10">
    <property type="entry name" value="Umud Fragment, subunit A"/>
    <property type="match status" value="1"/>
</dbReference>
<keyword evidence="7" id="KW-0378">Hydrolase</keyword>
<feature type="transmembrane region" description="Helical" evidence="6">
    <location>
        <begin position="138"/>
        <end position="162"/>
    </location>
</feature>
<reference evidence="7 8" key="1">
    <citation type="submission" date="2021-01" db="EMBL/GenBank/DDBJ databases">
        <title>Genome public.</title>
        <authorList>
            <person name="Liu C."/>
            <person name="Sun Q."/>
        </authorList>
    </citation>
    <scope>NUCLEOTIDE SEQUENCE [LARGE SCALE GENOMIC DNA]</scope>
    <source>
        <strain evidence="7 8">YIM B02515</strain>
    </source>
</reference>
<keyword evidence="3 6" id="KW-1133">Transmembrane helix</keyword>
<dbReference type="PANTHER" id="PTHR10806:SF6">
    <property type="entry name" value="SIGNAL PEPTIDASE COMPLEX CATALYTIC SUBUNIT SEC11"/>
    <property type="match status" value="1"/>
</dbReference>
<protein>
    <recommendedName>
        <fullName evidence="5">Signal peptidase I</fullName>
        <ecNumber evidence="5">3.4.21.89</ecNumber>
    </recommendedName>
</protein>
<dbReference type="CDD" id="cd06530">
    <property type="entry name" value="S26_SPase_I"/>
    <property type="match status" value="1"/>
</dbReference>
<keyword evidence="2 6" id="KW-0812">Transmembrane</keyword>
<comment type="subcellular location">
    <subcellularLocation>
        <location evidence="1">Membrane</location>
    </subcellularLocation>
</comment>
<evidence type="ECO:0000313" key="8">
    <source>
        <dbReference type="Proteomes" id="UP000632377"/>
    </source>
</evidence>
<comment type="caution">
    <text evidence="7">The sequence shown here is derived from an EMBL/GenBank/DDBJ whole genome shotgun (WGS) entry which is preliminary data.</text>
</comment>
<dbReference type="NCBIfam" id="TIGR02228">
    <property type="entry name" value="sigpep_I_arch"/>
    <property type="match status" value="1"/>
</dbReference>